<dbReference type="RefSeq" id="WP_054677691.1">
    <property type="nucleotide sequence ID" value="NZ_AYYO01000009.1"/>
</dbReference>
<dbReference type="STRING" id="1291052.FC18_GL000649"/>
<gene>
    <name evidence="2" type="ORF">FC18_GL000649</name>
</gene>
<reference evidence="2 3" key="1">
    <citation type="journal article" date="2015" name="Genome Announc.">
        <title>Expanding the biotechnology potential of lactobacilli through comparative genomics of 213 strains and associated genera.</title>
        <authorList>
            <person name="Sun Z."/>
            <person name="Harris H.M."/>
            <person name="McCann A."/>
            <person name="Guo C."/>
            <person name="Argimon S."/>
            <person name="Zhang W."/>
            <person name="Yang X."/>
            <person name="Jeffery I.B."/>
            <person name="Cooney J.C."/>
            <person name="Kagawa T.F."/>
            <person name="Liu W."/>
            <person name="Song Y."/>
            <person name="Salvetti E."/>
            <person name="Wrobel A."/>
            <person name="Rasinkangas P."/>
            <person name="Parkhill J."/>
            <person name="Rea M.C."/>
            <person name="O'Sullivan O."/>
            <person name="Ritari J."/>
            <person name="Douillard F.P."/>
            <person name="Paul Ross R."/>
            <person name="Yang R."/>
            <person name="Briner A.E."/>
            <person name="Felis G.E."/>
            <person name="de Vos W.M."/>
            <person name="Barrangou R."/>
            <person name="Klaenhammer T.R."/>
            <person name="Caufield P.W."/>
            <person name="Cui Y."/>
            <person name="Zhang H."/>
            <person name="O'Toole P.W."/>
        </authorList>
    </citation>
    <scope>NUCLEOTIDE SEQUENCE [LARGE SCALE GENOMIC DNA]</scope>
    <source>
        <strain evidence="2 3">DSM 20505</strain>
    </source>
</reference>
<feature type="transmembrane region" description="Helical" evidence="1">
    <location>
        <begin position="152"/>
        <end position="182"/>
    </location>
</feature>
<feature type="transmembrane region" description="Helical" evidence="1">
    <location>
        <begin position="58"/>
        <end position="78"/>
    </location>
</feature>
<keyword evidence="3" id="KW-1185">Reference proteome</keyword>
<keyword evidence="1" id="KW-0472">Membrane</keyword>
<keyword evidence="1" id="KW-0812">Transmembrane</keyword>
<evidence type="ECO:0000313" key="3">
    <source>
        <dbReference type="Proteomes" id="UP000051679"/>
    </source>
</evidence>
<dbReference type="EMBL" id="AYYO01000009">
    <property type="protein sequence ID" value="KRM56120.1"/>
    <property type="molecule type" value="Genomic_DNA"/>
</dbReference>
<protein>
    <submittedName>
        <fullName evidence="2">Uncharacterized protein</fullName>
    </submittedName>
</protein>
<accession>A0A0R1ZM39</accession>
<feature type="transmembrane region" description="Helical" evidence="1">
    <location>
        <begin position="128"/>
        <end position="146"/>
    </location>
</feature>
<name>A0A0R1ZM39_9LACO</name>
<dbReference type="AlphaFoldDB" id="A0A0R1ZM39"/>
<dbReference type="Proteomes" id="UP000051679">
    <property type="component" value="Unassembled WGS sequence"/>
</dbReference>
<proteinExistence type="predicted"/>
<feature type="transmembrane region" description="Helical" evidence="1">
    <location>
        <begin position="33"/>
        <end position="51"/>
    </location>
</feature>
<sequence>MEKSYTRILNSLAVALGALLMPLVNLGPGSTSWGMHLLALIALAIVLAAMNMHWQEKWLLVAAAILAIIGSAGNWTLLPLAAAQVLLALLINTQDMQTPLRATSMIAQSAFLQVLITMAGSQIITRTFLFQLLFTTVPFIIAAWGSELPLPLTAILVVGVGVAGYFTQTLTLLVTLLIIIWALLPVRVYSRMPAWYWTGAVPIIGFLLHLTILHG</sequence>
<feature type="transmembrane region" description="Helical" evidence="1">
    <location>
        <begin position="194"/>
        <end position="213"/>
    </location>
</feature>
<keyword evidence="1" id="KW-1133">Transmembrane helix</keyword>
<evidence type="ECO:0000256" key="1">
    <source>
        <dbReference type="SAM" id="Phobius"/>
    </source>
</evidence>
<evidence type="ECO:0000313" key="2">
    <source>
        <dbReference type="EMBL" id="KRM56120.1"/>
    </source>
</evidence>
<organism evidence="2 3">
    <name type="scientific">Lacticaseibacillus sharpeae JCM 1186 = DSM 20505</name>
    <dbReference type="NCBI Taxonomy" id="1291052"/>
    <lineage>
        <taxon>Bacteria</taxon>
        <taxon>Bacillati</taxon>
        <taxon>Bacillota</taxon>
        <taxon>Bacilli</taxon>
        <taxon>Lactobacillales</taxon>
        <taxon>Lactobacillaceae</taxon>
        <taxon>Lacticaseibacillus</taxon>
    </lineage>
</organism>
<dbReference type="PATRIC" id="fig|1291052.5.peg.662"/>
<comment type="caution">
    <text evidence="2">The sequence shown here is derived from an EMBL/GenBank/DDBJ whole genome shotgun (WGS) entry which is preliminary data.</text>
</comment>
<dbReference type="OrthoDB" id="9981962at2"/>
<feature type="transmembrane region" description="Helical" evidence="1">
    <location>
        <begin position="7"/>
        <end position="27"/>
    </location>
</feature>